<dbReference type="EMBL" id="DVMX01000089">
    <property type="protein sequence ID" value="HIU41797.1"/>
    <property type="molecule type" value="Genomic_DNA"/>
</dbReference>
<dbReference type="InterPro" id="IPR016037">
    <property type="entry name" value="DHQ_synth_AroB"/>
</dbReference>
<comment type="subcellular location">
    <subcellularLocation>
        <location evidence="4 18">Cytoplasm</location>
    </subcellularLocation>
</comment>
<dbReference type="PIRSF" id="PIRSF001455">
    <property type="entry name" value="DHQ_synth"/>
    <property type="match status" value="1"/>
</dbReference>
<evidence type="ECO:0000256" key="17">
    <source>
        <dbReference type="ARBA" id="ARBA00023285"/>
    </source>
</evidence>
<keyword evidence="11 18" id="KW-0479">Metal-binding</keyword>
<evidence type="ECO:0000313" key="22">
    <source>
        <dbReference type="Proteomes" id="UP000824082"/>
    </source>
</evidence>
<evidence type="ECO:0000256" key="2">
    <source>
        <dbReference type="ARBA" id="ARBA00001911"/>
    </source>
</evidence>
<evidence type="ECO:0000259" key="19">
    <source>
        <dbReference type="Pfam" id="PF01761"/>
    </source>
</evidence>
<comment type="cofactor">
    <cofactor evidence="2 18">
        <name>NAD(+)</name>
        <dbReference type="ChEBI" id="CHEBI:57540"/>
    </cofactor>
</comment>
<evidence type="ECO:0000256" key="9">
    <source>
        <dbReference type="ARBA" id="ARBA00022490"/>
    </source>
</evidence>
<evidence type="ECO:0000256" key="16">
    <source>
        <dbReference type="ARBA" id="ARBA00023239"/>
    </source>
</evidence>
<comment type="cofactor">
    <cofactor evidence="18">
        <name>Co(2+)</name>
        <dbReference type="ChEBI" id="CHEBI:48828"/>
    </cofactor>
    <cofactor evidence="18">
        <name>Zn(2+)</name>
        <dbReference type="ChEBI" id="CHEBI:29105"/>
    </cofactor>
    <text evidence="18">Binds 1 divalent metal cation per subunit. Can use either Co(2+) or Zn(2+).</text>
</comment>
<dbReference type="GO" id="GO:0005737">
    <property type="term" value="C:cytoplasm"/>
    <property type="evidence" value="ECO:0007669"/>
    <property type="project" value="UniProtKB-SubCell"/>
</dbReference>
<feature type="binding site" evidence="18">
    <location>
        <begin position="128"/>
        <end position="129"/>
    </location>
    <ligand>
        <name>NAD(+)</name>
        <dbReference type="ChEBI" id="CHEBI:57540"/>
    </ligand>
</feature>
<comment type="function">
    <text evidence="18">Catalyzes the conversion of 3-deoxy-D-arabino-heptulosonate 7-phosphate (DAHP) to dehydroquinate (DHQ).</text>
</comment>
<dbReference type="SUPFAM" id="SSF56796">
    <property type="entry name" value="Dehydroquinate synthase-like"/>
    <property type="match status" value="1"/>
</dbReference>
<sequence length="354" mass="39271">MYQIPVNTGRPYSVLVRRGILQNTWQEIENIKSYQAVCIVTDDKVAPLYLDTVMGTIPSSVRVEHYAIPHGESSKNGENFFRLQEFFASCKLTRSDLIIALGGGVVGDLAGFAASCYLRGIDFVQIPTTLLAQVDSSVGGKTAVDLPQGKNLVGSFYQPVLVLCDPDTLTTLTPDIFQDGMAEVIKYACIWDASLAEKIQAADDPEVLEAVIARCIEIKAEVVAQDEFDNGVRMLLNFGHTIGHAVEQHYHYETYTHGQGVAIGMYTITRISEELGLTKPGTADTIRSLLEQYSLPLTDSISTRDIIELSLVDKKSRDGGIHLILLEEMGKAQARFYPRQDLEEFFLVRDRLSW</sequence>
<dbReference type="Pfam" id="PF01761">
    <property type="entry name" value="DHQ_synthase"/>
    <property type="match status" value="1"/>
</dbReference>
<dbReference type="GO" id="GO:0046872">
    <property type="term" value="F:metal ion binding"/>
    <property type="evidence" value="ECO:0007669"/>
    <property type="project" value="UniProtKB-KW"/>
</dbReference>
<evidence type="ECO:0000256" key="14">
    <source>
        <dbReference type="ARBA" id="ARBA00023027"/>
    </source>
</evidence>
<dbReference type="Gene3D" id="1.20.1090.10">
    <property type="entry name" value="Dehydroquinate synthase-like - alpha domain"/>
    <property type="match status" value="1"/>
</dbReference>
<feature type="binding site" evidence="18">
    <location>
        <position position="257"/>
    </location>
    <ligand>
        <name>Zn(2+)</name>
        <dbReference type="ChEBI" id="CHEBI:29105"/>
    </ligand>
</feature>
<dbReference type="FunFam" id="3.40.50.1970:FF:000007">
    <property type="entry name" value="Pentafunctional AROM polypeptide"/>
    <property type="match status" value="1"/>
</dbReference>
<dbReference type="InterPro" id="IPR030963">
    <property type="entry name" value="DHQ_synth_fam"/>
</dbReference>
<keyword evidence="12 18" id="KW-0547">Nucleotide-binding</keyword>
<evidence type="ECO:0000256" key="8">
    <source>
        <dbReference type="ARBA" id="ARBA00017684"/>
    </source>
</evidence>
<dbReference type="GO" id="GO:0009423">
    <property type="term" value="P:chorismate biosynthetic process"/>
    <property type="evidence" value="ECO:0007669"/>
    <property type="project" value="UniProtKB-UniRule"/>
</dbReference>
<comment type="catalytic activity">
    <reaction evidence="1 18">
        <text>7-phospho-2-dehydro-3-deoxy-D-arabino-heptonate = 3-dehydroquinate + phosphate</text>
        <dbReference type="Rhea" id="RHEA:21968"/>
        <dbReference type="ChEBI" id="CHEBI:32364"/>
        <dbReference type="ChEBI" id="CHEBI:43474"/>
        <dbReference type="ChEBI" id="CHEBI:58394"/>
        <dbReference type="EC" id="4.2.3.4"/>
    </reaction>
</comment>
<dbReference type="Proteomes" id="UP000824082">
    <property type="component" value="Unassembled WGS sequence"/>
</dbReference>
<keyword evidence="9 18" id="KW-0963">Cytoplasm</keyword>
<name>A0A9D1ITC2_9FIRM</name>
<keyword evidence="16 18" id="KW-0456">Lyase</keyword>
<comment type="caution">
    <text evidence="21">The sequence shown here is derived from an EMBL/GenBank/DDBJ whole genome shotgun (WGS) entry which is preliminary data.</text>
</comment>
<evidence type="ECO:0000256" key="7">
    <source>
        <dbReference type="ARBA" id="ARBA00013031"/>
    </source>
</evidence>
<dbReference type="NCBIfam" id="TIGR01357">
    <property type="entry name" value="aroB"/>
    <property type="match status" value="1"/>
</dbReference>
<dbReference type="PANTHER" id="PTHR43622:SF7">
    <property type="entry name" value="3-DEHYDROQUINATE SYNTHASE, CHLOROPLASTIC"/>
    <property type="match status" value="1"/>
</dbReference>
<comment type="similarity">
    <text evidence="6 18">Belongs to the sugar phosphate cyclases superfamily. Dehydroquinate synthase family.</text>
</comment>
<feature type="binding site" evidence="18">
    <location>
        <begin position="168"/>
        <end position="171"/>
    </location>
    <ligand>
        <name>NAD(+)</name>
        <dbReference type="ChEBI" id="CHEBI:57540"/>
    </ligand>
</feature>
<evidence type="ECO:0000256" key="11">
    <source>
        <dbReference type="ARBA" id="ARBA00022723"/>
    </source>
</evidence>
<feature type="binding site" evidence="18">
    <location>
        <position position="150"/>
    </location>
    <ligand>
        <name>NAD(+)</name>
        <dbReference type="ChEBI" id="CHEBI:57540"/>
    </ligand>
</feature>
<feature type="binding site" evidence="18">
    <location>
        <position position="183"/>
    </location>
    <ligand>
        <name>Zn(2+)</name>
        <dbReference type="ChEBI" id="CHEBI:29105"/>
    </ligand>
</feature>
<dbReference type="InterPro" id="IPR030960">
    <property type="entry name" value="DHQS/DOIS_N"/>
</dbReference>
<evidence type="ECO:0000256" key="10">
    <source>
        <dbReference type="ARBA" id="ARBA00022605"/>
    </source>
</evidence>
<reference evidence="21" key="2">
    <citation type="journal article" date="2021" name="PeerJ">
        <title>Extensive microbial diversity within the chicken gut microbiome revealed by metagenomics and culture.</title>
        <authorList>
            <person name="Gilroy R."/>
            <person name="Ravi A."/>
            <person name="Getino M."/>
            <person name="Pursley I."/>
            <person name="Horton D.L."/>
            <person name="Alikhan N.F."/>
            <person name="Baker D."/>
            <person name="Gharbi K."/>
            <person name="Hall N."/>
            <person name="Watson M."/>
            <person name="Adriaenssens E.M."/>
            <person name="Foster-Nyarko E."/>
            <person name="Jarju S."/>
            <person name="Secka A."/>
            <person name="Antonio M."/>
            <person name="Oren A."/>
            <person name="Chaudhuri R.R."/>
            <person name="La Ragione R."/>
            <person name="Hildebrand F."/>
            <person name="Pallen M.J."/>
        </authorList>
    </citation>
    <scope>NUCLEOTIDE SEQUENCE</scope>
    <source>
        <strain evidence="21">4509</strain>
    </source>
</reference>
<evidence type="ECO:0000256" key="18">
    <source>
        <dbReference type="HAMAP-Rule" id="MF_00110"/>
    </source>
</evidence>
<evidence type="ECO:0000259" key="20">
    <source>
        <dbReference type="Pfam" id="PF24621"/>
    </source>
</evidence>
<dbReference type="AlphaFoldDB" id="A0A9D1ITC2"/>
<dbReference type="Pfam" id="PF24621">
    <property type="entry name" value="DHQS_C"/>
    <property type="match status" value="1"/>
</dbReference>
<evidence type="ECO:0000256" key="12">
    <source>
        <dbReference type="ARBA" id="ARBA00022741"/>
    </source>
</evidence>
<comment type="caution">
    <text evidence="18">Lacks conserved residue(s) required for the propagation of feature annotation.</text>
</comment>
<evidence type="ECO:0000256" key="13">
    <source>
        <dbReference type="ARBA" id="ARBA00022833"/>
    </source>
</evidence>
<proteinExistence type="inferred from homology"/>
<dbReference type="GO" id="GO:0008652">
    <property type="term" value="P:amino acid biosynthetic process"/>
    <property type="evidence" value="ECO:0007669"/>
    <property type="project" value="UniProtKB-KW"/>
</dbReference>
<dbReference type="HAMAP" id="MF_00110">
    <property type="entry name" value="DHQ_synthase"/>
    <property type="match status" value="1"/>
</dbReference>
<feature type="domain" description="3-dehydroquinate synthase C-terminal" evidence="20">
    <location>
        <begin position="180"/>
        <end position="316"/>
    </location>
</feature>
<evidence type="ECO:0000313" key="21">
    <source>
        <dbReference type="EMBL" id="HIU41797.1"/>
    </source>
</evidence>
<dbReference type="GO" id="GO:0003856">
    <property type="term" value="F:3-dehydroquinate synthase activity"/>
    <property type="evidence" value="ECO:0007669"/>
    <property type="project" value="UniProtKB-UniRule"/>
</dbReference>
<evidence type="ECO:0000256" key="5">
    <source>
        <dbReference type="ARBA" id="ARBA00004661"/>
    </source>
</evidence>
<dbReference type="EC" id="4.2.3.4" evidence="7 18"/>
<keyword evidence="13 18" id="KW-0862">Zinc</keyword>
<reference evidence="21" key="1">
    <citation type="submission" date="2020-10" db="EMBL/GenBank/DDBJ databases">
        <authorList>
            <person name="Gilroy R."/>
        </authorList>
    </citation>
    <scope>NUCLEOTIDE SEQUENCE</scope>
    <source>
        <strain evidence="21">4509</strain>
    </source>
</reference>
<evidence type="ECO:0000256" key="3">
    <source>
        <dbReference type="ARBA" id="ARBA00001947"/>
    </source>
</evidence>
<dbReference type="GO" id="GO:0000166">
    <property type="term" value="F:nucleotide binding"/>
    <property type="evidence" value="ECO:0007669"/>
    <property type="project" value="UniProtKB-KW"/>
</dbReference>
<feature type="binding site" evidence="18">
    <location>
        <position position="240"/>
    </location>
    <ligand>
        <name>Zn(2+)</name>
        <dbReference type="ChEBI" id="CHEBI:29105"/>
    </ligand>
</feature>
<evidence type="ECO:0000256" key="1">
    <source>
        <dbReference type="ARBA" id="ARBA00001393"/>
    </source>
</evidence>
<evidence type="ECO:0000256" key="15">
    <source>
        <dbReference type="ARBA" id="ARBA00023141"/>
    </source>
</evidence>
<feature type="binding site" evidence="18">
    <location>
        <begin position="104"/>
        <end position="108"/>
    </location>
    <ligand>
        <name>NAD(+)</name>
        <dbReference type="ChEBI" id="CHEBI:57540"/>
    </ligand>
</feature>
<keyword evidence="17 18" id="KW-0170">Cobalt</keyword>
<dbReference type="InterPro" id="IPR056179">
    <property type="entry name" value="DHQS_C"/>
</dbReference>
<organism evidence="21 22">
    <name type="scientific">Candidatus Egerieicola faecale</name>
    <dbReference type="NCBI Taxonomy" id="2840774"/>
    <lineage>
        <taxon>Bacteria</taxon>
        <taxon>Bacillati</taxon>
        <taxon>Bacillota</taxon>
        <taxon>Clostridia</taxon>
        <taxon>Eubacteriales</taxon>
        <taxon>Oscillospiraceae</taxon>
        <taxon>Oscillospiraceae incertae sedis</taxon>
        <taxon>Candidatus Egerieicola</taxon>
    </lineage>
</organism>
<comment type="pathway">
    <text evidence="5 18">Metabolic intermediate biosynthesis; chorismate biosynthesis; chorismate from D-erythrose 4-phosphate and phosphoenolpyruvate: step 2/7.</text>
</comment>
<accession>A0A9D1ITC2</accession>
<dbReference type="Gene3D" id="3.40.50.1970">
    <property type="match status" value="1"/>
</dbReference>
<keyword evidence="14 18" id="KW-0520">NAD</keyword>
<dbReference type="GO" id="GO:0009073">
    <property type="term" value="P:aromatic amino acid family biosynthetic process"/>
    <property type="evidence" value="ECO:0007669"/>
    <property type="project" value="UniProtKB-KW"/>
</dbReference>
<protein>
    <recommendedName>
        <fullName evidence="8 18">3-dehydroquinate synthase</fullName>
        <shortName evidence="18">DHQS</shortName>
        <ecNumber evidence="7 18">4.2.3.4</ecNumber>
    </recommendedName>
</protein>
<evidence type="ECO:0000256" key="6">
    <source>
        <dbReference type="ARBA" id="ARBA00005412"/>
    </source>
</evidence>
<feature type="domain" description="3-dehydroquinate synthase N-terminal" evidence="19">
    <location>
        <begin position="66"/>
        <end position="177"/>
    </location>
</feature>
<dbReference type="InterPro" id="IPR050071">
    <property type="entry name" value="Dehydroquinate_synthase"/>
</dbReference>
<comment type="cofactor">
    <cofactor evidence="3">
        <name>Zn(2+)</name>
        <dbReference type="ChEBI" id="CHEBI:29105"/>
    </cofactor>
</comment>
<evidence type="ECO:0000256" key="4">
    <source>
        <dbReference type="ARBA" id="ARBA00004496"/>
    </source>
</evidence>
<dbReference type="PANTHER" id="PTHR43622">
    <property type="entry name" value="3-DEHYDROQUINATE SYNTHASE"/>
    <property type="match status" value="1"/>
</dbReference>
<keyword evidence="10 18" id="KW-0028">Amino-acid biosynthesis</keyword>
<dbReference type="CDD" id="cd08195">
    <property type="entry name" value="DHQS"/>
    <property type="match status" value="1"/>
</dbReference>
<gene>
    <name evidence="18 21" type="primary">aroB</name>
    <name evidence="21" type="ORF">IAD19_04510</name>
</gene>
<feature type="binding site" evidence="18">
    <location>
        <position position="141"/>
    </location>
    <ligand>
        <name>NAD(+)</name>
        <dbReference type="ChEBI" id="CHEBI:57540"/>
    </ligand>
</feature>
<keyword evidence="15 18" id="KW-0057">Aromatic amino acid biosynthesis</keyword>